<keyword evidence="3" id="KW-1185">Reference proteome</keyword>
<sequence length="182" mass="19193">MTAEIERIARETRDVAEELLAVAGLASGAILVVGCSTSEVKGERIGSAGSEETAAAILDSLLAACRRRGLYLAIQCCEHLNRALVVERDVLLTNNLTQVSAIPVLKAGGAMAATAMQRFTHPVLVETIEADAGIDIGLTLIGMHLKRVAIPIRLSQKTIGQALVNAARTRPKLIGGARAVYE</sequence>
<evidence type="ECO:0000256" key="1">
    <source>
        <dbReference type="HAMAP-Rule" id="MF_00800"/>
    </source>
</evidence>
<dbReference type="EMBL" id="LSGP01000017">
    <property type="protein sequence ID" value="KYZ76324.1"/>
    <property type="molecule type" value="Genomic_DNA"/>
</dbReference>
<comment type="caution">
    <text evidence="2">The sequence shown here is derived from an EMBL/GenBank/DDBJ whole genome shotgun (WGS) entry which is preliminary data.</text>
</comment>
<organism evidence="2 3">
    <name type="scientific">Anaerosporomusa subterranea</name>
    <dbReference type="NCBI Taxonomy" id="1794912"/>
    <lineage>
        <taxon>Bacteria</taxon>
        <taxon>Bacillati</taxon>
        <taxon>Bacillota</taxon>
        <taxon>Negativicutes</taxon>
        <taxon>Acetonemataceae</taxon>
        <taxon>Anaerosporomusa</taxon>
    </lineage>
</organism>
<dbReference type="Gene3D" id="3.40.50.10360">
    <property type="entry name" value="Hypothetical protein TT1679"/>
    <property type="match status" value="1"/>
</dbReference>
<dbReference type="Proteomes" id="UP000076268">
    <property type="component" value="Unassembled WGS sequence"/>
</dbReference>
<protein>
    <recommendedName>
        <fullName evidence="1">UPF0340 protein AXX12_07770</fullName>
    </recommendedName>
</protein>
<accession>A0A154BQR0</accession>
<dbReference type="PIRSF" id="PIRSF007510">
    <property type="entry name" value="UCP007510"/>
    <property type="match status" value="1"/>
</dbReference>
<gene>
    <name evidence="2" type="ORF">AXX12_07770</name>
</gene>
<name>A0A154BQR0_ANASB</name>
<dbReference type="RefSeq" id="WP_066241584.1">
    <property type="nucleotide sequence ID" value="NZ_LSGP01000017.1"/>
</dbReference>
<dbReference type="InterPro" id="IPR028345">
    <property type="entry name" value="Antibiotic_NAT-like"/>
</dbReference>
<evidence type="ECO:0000313" key="2">
    <source>
        <dbReference type="EMBL" id="KYZ76324.1"/>
    </source>
</evidence>
<dbReference type="SUPFAM" id="SSF110710">
    <property type="entry name" value="TTHA0583/YokD-like"/>
    <property type="match status" value="1"/>
</dbReference>
<proteinExistence type="inferred from homology"/>
<dbReference type="PROSITE" id="PS51257">
    <property type="entry name" value="PROKAR_LIPOPROTEIN"/>
    <property type="match status" value="1"/>
</dbReference>
<dbReference type="NCBIfam" id="TIGR01440">
    <property type="entry name" value="TIGR01440 family protein"/>
    <property type="match status" value="1"/>
</dbReference>
<dbReference type="OrthoDB" id="9803187at2"/>
<dbReference type="AlphaFoldDB" id="A0A154BQR0"/>
<dbReference type="STRING" id="1794912.AXX12_07770"/>
<dbReference type="Pfam" id="PF04260">
    <property type="entry name" value="DUF436"/>
    <property type="match status" value="1"/>
</dbReference>
<dbReference type="HAMAP" id="MF_00800">
    <property type="entry name" value="UPF0340"/>
    <property type="match status" value="1"/>
</dbReference>
<reference evidence="2 3" key="1">
    <citation type="submission" date="2016-02" db="EMBL/GenBank/DDBJ databases">
        <title>Anaerosporomusa subterraneum gen. nov., sp. nov., a spore-forming obligate anaerobe isolated from saprolite.</title>
        <authorList>
            <person name="Choi J.K."/>
            <person name="Shah M."/>
            <person name="Yee N."/>
        </authorList>
    </citation>
    <scope>NUCLEOTIDE SEQUENCE [LARGE SCALE GENOMIC DNA]</scope>
    <source>
        <strain evidence="2 3">RU4</strain>
    </source>
</reference>
<evidence type="ECO:0000313" key="3">
    <source>
        <dbReference type="Proteomes" id="UP000076268"/>
    </source>
</evidence>
<dbReference type="InterPro" id="IPR006340">
    <property type="entry name" value="DUF436"/>
</dbReference>
<comment type="similarity">
    <text evidence="1">Belongs to the UPF0340 family.</text>
</comment>